<reference evidence="2 3" key="1">
    <citation type="journal article" date="2019" name="Microorganisms">
        <title>Paenibacillus lutrae sp. nov., A Chitinolytic Species Isolated from A River Otter in Castril Natural Park, Granada, Spain.</title>
        <authorList>
            <person name="Rodriguez M."/>
            <person name="Reina J.C."/>
            <person name="Bejar V."/>
            <person name="Llamas I."/>
        </authorList>
    </citation>
    <scope>NUCLEOTIDE SEQUENCE [LARGE SCALE GENOMIC DNA]</scope>
    <source>
        <strain evidence="2 3">N10</strain>
    </source>
</reference>
<evidence type="ECO:0000256" key="1">
    <source>
        <dbReference type="SAM" id="Phobius"/>
    </source>
</evidence>
<keyword evidence="1" id="KW-1133">Transmembrane helix</keyword>
<keyword evidence="3" id="KW-1185">Reference proteome</keyword>
<gene>
    <name evidence="2" type="ORF">EDM21_00455</name>
</gene>
<proteinExistence type="predicted"/>
<keyword evidence="1" id="KW-0812">Transmembrane</keyword>
<organism evidence="2 3">
    <name type="scientific">Paenibacillus lutrae</name>
    <dbReference type="NCBI Taxonomy" id="2078573"/>
    <lineage>
        <taxon>Bacteria</taxon>
        <taxon>Bacillati</taxon>
        <taxon>Bacillota</taxon>
        <taxon>Bacilli</taxon>
        <taxon>Bacillales</taxon>
        <taxon>Paenibacillaceae</taxon>
        <taxon>Paenibacillus</taxon>
    </lineage>
</organism>
<keyword evidence="1" id="KW-0472">Membrane</keyword>
<dbReference type="RefSeq" id="WP_157331861.1">
    <property type="nucleotide sequence ID" value="NZ_RHLK01000001.1"/>
</dbReference>
<sequence length="45" mass="4980">MSDPRIHVNEEPRNDFMDVALGFGGFFIVLMGIFTIGVIIKLLVG</sequence>
<dbReference type="EMBL" id="RHLK01000001">
    <property type="protein sequence ID" value="MVO98028.1"/>
    <property type="molecule type" value="Genomic_DNA"/>
</dbReference>
<evidence type="ECO:0000313" key="3">
    <source>
        <dbReference type="Proteomes" id="UP000490800"/>
    </source>
</evidence>
<dbReference type="AlphaFoldDB" id="A0A7X3JXG0"/>
<dbReference type="Proteomes" id="UP000490800">
    <property type="component" value="Unassembled WGS sequence"/>
</dbReference>
<protein>
    <submittedName>
        <fullName evidence="2">YqzM family protein</fullName>
    </submittedName>
</protein>
<accession>A0A7X3JXG0</accession>
<evidence type="ECO:0000313" key="2">
    <source>
        <dbReference type="EMBL" id="MVO98028.1"/>
    </source>
</evidence>
<comment type="caution">
    <text evidence="2">The sequence shown here is derived from an EMBL/GenBank/DDBJ whole genome shotgun (WGS) entry which is preliminary data.</text>
</comment>
<dbReference type="OrthoDB" id="2663483at2"/>
<name>A0A7X3JXG0_9BACL</name>
<feature type="transmembrane region" description="Helical" evidence="1">
    <location>
        <begin position="20"/>
        <end position="44"/>
    </location>
</feature>